<proteinExistence type="predicted"/>
<evidence type="ECO:0000256" key="1">
    <source>
        <dbReference type="SAM" id="MobiDB-lite"/>
    </source>
</evidence>
<evidence type="ECO:0000313" key="2">
    <source>
        <dbReference type="EMBL" id="SMF91585.1"/>
    </source>
</evidence>
<feature type="region of interest" description="Disordered" evidence="1">
    <location>
        <begin position="1"/>
        <end position="93"/>
    </location>
</feature>
<accession>A0A1X7HRC7</accession>
<dbReference type="AlphaFoldDB" id="A0A1X7HRC7"/>
<reference evidence="2 3" key="1">
    <citation type="submission" date="2017-04" db="EMBL/GenBank/DDBJ databases">
        <authorList>
            <person name="Afonso C.L."/>
            <person name="Miller P.J."/>
            <person name="Scott M.A."/>
            <person name="Spackman E."/>
            <person name="Goraichik I."/>
            <person name="Dimitrov K.M."/>
            <person name="Suarez D.L."/>
            <person name="Swayne D.E."/>
        </authorList>
    </citation>
    <scope>NUCLEOTIDE SEQUENCE [LARGE SCALE GENOMIC DNA]</scope>
    <source>
        <strain evidence="2 3">A2P</strain>
    </source>
</reference>
<protein>
    <submittedName>
        <fullName evidence="2">Uncharacterized protein</fullName>
    </submittedName>
</protein>
<evidence type="ECO:0000313" key="3">
    <source>
        <dbReference type="Proteomes" id="UP000192936"/>
    </source>
</evidence>
<dbReference type="Proteomes" id="UP000192936">
    <property type="component" value="Unassembled WGS sequence"/>
</dbReference>
<feature type="compositionally biased region" description="Basic and acidic residues" evidence="1">
    <location>
        <begin position="1"/>
        <end position="50"/>
    </location>
</feature>
<gene>
    <name evidence="2" type="ORF">SAMN02982917_0296</name>
</gene>
<dbReference type="OrthoDB" id="7307083at2"/>
<dbReference type="EMBL" id="FXAK01000010">
    <property type="protein sequence ID" value="SMF91585.1"/>
    <property type="molecule type" value="Genomic_DNA"/>
</dbReference>
<organism evidence="2 3">
    <name type="scientific">Azospirillum oryzae</name>
    <dbReference type="NCBI Taxonomy" id="286727"/>
    <lineage>
        <taxon>Bacteria</taxon>
        <taxon>Pseudomonadati</taxon>
        <taxon>Pseudomonadota</taxon>
        <taxon>Alphaproteobacteria</taxon>
        <taxon>Rhodospirillales</taxon>
        <taxon>Azospirillaceae</taxon>
        <taxon>Azospirillum</taxon>
    </lineage>
</organism>
<sequence length="93" mass="9973">MSDKNDQNRSAGDNERMKGVIDQAKDKASGDLSGHEQDARKDGERTKRAVDAMSTGNTPRSGDDPQHITGDTMQTPMPDETGGEGAKRRGGDK</sequence>
<name>A0A1X7HRC7_9PROT</name>
<dbReference type="RefSeq" id="WP_085092093.1">
    <property type="nucleotide sequence ID" value="NZ_FXAK01000010.1"/>
</dbReference>